<accession>A4FP64</accession>
<protein>
    <recommendedName>
        <fullName evidence="5">HTH marR-type domain-containing protein</fullName>
    </recommendedName>
</protein>
<dbReference type="Gene3D" id="1.10.287.160">
    <property type="entry name" value="HR1 repeat"/>
    <property type="match status" value="1"/>
</dbReference>
<dbReference type="SUPFAM" id="SSF46785">
    <property type="entry name" value="Winged helix' DNA-binding domain"/>
    <property type="match status" value="1"/>
</dbReference>
<evidence type="ECO:0000256" key="1">
    <source>
        <dbReference type="ARBA" id="ARBA00023015"/>
    </source>
</evidence>
<dbReference type="EMBL" id="AM420293">
    <property type="protein sequence ID" value="CAM05839.1"/>
    <property type="molecule type" value="Genomic_DNA"/>
</dbReference>
<keyword evidence="7" id="KW-1185">Reference proteome</keyword>
<keyword evidence="2" id="KW-0238">DNA-binding</keyword>
<dbReference type="InterPro" id="IPR036390">
    <property type="entry name" value="WH_DNA-bd_sf"/>
</dbReference>
<evidence type="ECO:0000313" key="7">
    <source>
        <dbReference type="Proteomes" id="UP000006728"/>
    </source>
</evidence>
<evidence type="ECO:0000259" key="5">
    <source>
        <dbReference type="Pfam" id="PF12802"/>
    </source>
</evidence>
<dbReference type="GO" id="GO:0003677">
    <property type="term" value="F:DNA binding"/>
    <property type="evidence" value="ECO:0007669"/>
    <property type="project" value="UniProtKB-KW"/>
</dbReference>
<dbReference type="HOGENOM" id="CLU_120349_0_0_11"/>
<name>A4FP64_SACEN</name>
<dbReference type="InterPro" id="IPR036388">
    <property type="entry name" value="WH-like_DNA-bd_sf"/>
</dbReference>
<evidence type="ECO:0000313" key="6">
    <source>
        <dbReference type="EMBL" id="CAM05839.1"/>
    </source>
</evidence>
<reference evidence="6 7" key="1">
    <citation type="journal article" date="2007" name="Nat. Biotechnol.">
        <title>Complete genome sequence of the erythromycin-producing bacterium Saccharopolyspora erythraea NRRL23338.</title>
        <authorList>
            <person name="Oliynyk M."/>
            <person name="Samborskyy M."/>
            <person name="Lester J.B."/>
            <person name="Mironenko T."/>
            <person name="Scott N."/>
            <person name="Dickens S."/>
            <person name="Haydock S.F."/>
            <person name="Leadlay P.F."/>
        </authorList>
    </citation>
    <scope>NUCLEOTIDE SEQUENCE [LARGE SCALE GENOMIC DNA]</scope>
    <source>
        <strain evidence="7">ATCC 11635 / DSM 40517 / JCM 4748 / NBRC 13426 / NCIMB 8594 / NRRL 2338</strain>
    </source>
</reference>
<proteinExistence type="predicted"/>
<dbReference type="Proteomes" id="UP000006728">
    <property type="component" value="Chromosome"/>
</dbReference>
<dbReference type="PANTHER" id="PTHR38465">
    <property type="entry name" value="HTH-TYPE TRANSCRIPTIONAL REGULATOR MJ1563-RELATED"/>
    <property type="match status" value="1"/>
</dbReference>
<dbReference type="GO" id="GO:0003700">
    <property type="term" value="F:DNA-binding transcription factor activity"/>
    <property type="evidence" value="ECO:0007669"/>
    <property type="project" value="InterPro"/>
</dbReference>
<dbReference type="InterPro" id="IPR000835">
    <property type="entry name" value="HTH_MarR-typ"/>
</dbReference>
<dbReference type="AlphaFoldDB" id="A4FP64"/>
<dbReference type="Pfam" id="PF12802">
    <property type="entry name" value="MarR_2"/>
    <property type="match status" value="1"/>
</dbReference>
<organism evidence="6 7">
    <name type="scientific">Saccharopolyspora erythraea (strain ATCC 11635 / DSM 40517 / JCM 4748 / NBRC 13426 / NCIMB 8594 / NRRL 2338)</name>
    <dbReference type="NCBI Taxonomy" id="405948"/>
    <lineage>
        <taxon>Bacteria</taxon>
        <taxon>Bacillati</taxon>
        <taxon>Actinomycetota</taxon>
        <taxon>Actinomycetes</taxon>
        <taxon>Pseudonocardiales</taxon>
        <taxon>Pseudonocardiaceae</taxon>
        <taxon>Saccharopolyspora</taxon>
    </lineage>
</organism>
<keyword evidence="3" id="KW-0804">Transcription</keyword>
<dbReference type="KEGG" id="sen:SACE_6673"/>
<gene>
    <name evidence="6" type="ordered locus">SACE_6673</name>
</gene>
<feature type="region of interest" description="Disordered" evidence="4">
    <location>
        <begin position="1"/>
        <end position="23"/>
    </location>
</feature>
<dbReference type="PANTHER" id="PTHR38465:SF2">
    <property type="entry name" value="HTH-TYPE TRANSCRIPTIONAL REGULATOR MMPR5"/>
    <property type="match status" value="1"/>
</dbReference>
<evidence type="ECO:0000256" key="4">
    <source>
        <dbReference type="SAM" id="MobiDB-lite"/>
    </source>
</evidence>
<evidence type="ECO:0000256" key="2">
    <source>
        <dbReference type="ARBA" id="ARBA00023125"/>
    </source>
</evidence>
<dbReference type="STRING" id="405948.SACE_6673"/>
<sequence>MAKVNADDEDGRMEQREQQTGDEDEGAVLRFVERFALDLANAGVPRMAARVFVGILVAESGNRTAAELADLLGVSAAAVSGAVRYLEQVRLVVREREPGQRRDHFVVRDDMWYETLTNRDEQLGRLMRTLEEGVRAVGEETRAGARLEDTRSFFEFFSREIPLLMQKWRALQDERS</sequence>
<dbReference type="eggNOG" id="COG1510">
    <property type="taxonomic scope" value="Bacteria"/>
</dbReference>
<dbReference type="Gene3D" id="1.10.10.10">
    <property type="entry name" value="Winged helix-like DNA-binding domain superfamily/Winged helix DNA-binding domain"/>
    <property type="match status" value="1"/>
</dbReference>
<dbReference type="InterPro" id="IPR052362">
    <property type="entry name" value="HTH-GbsR_regulator"/>
</dbReference>
<keyword evidence="1" id="KW-0805">Transcription regulation</keyword>
<evidence type="ECO:0000256" key="3">
    <source>
        <dbReference type="ARBA" id="ARBA00023163"/>
    </source>
</evidence>
<feature type="domain" description="HTH marR-type" evidence="5">
    <location>
        <begin position="43"/>
        <end position="102"/>
    </location>
</feature>